<dbReference type="AlphaFoldDB" id="A0A9X1IM14"/>
<dbReference type="Proteomes" id="UP001139095">
    <property type="component" value="Unassembled WGS sequence"/>
</dbReference>
<keyword evidence="3" id="KW-0998">Cell outer membrane</keyword>
<dbReference type="PROSITE" id="PS51257">
    <property type="entry name" value="PROKAR_LIPOPROTEIN"/>
    <property type="match status" value="1"/>
</dbReference>
<evidence type="ECO:0000256" key="4">
    <source>
        <dbReference type="PROSITE-ProRule" id="PRU00473"/>
    </source>
</evidence>
<dbReference type="Pfam" id="PF00691">
    <property type="entry name" value="OmpA"/>
    <property type="match status" value="1"/>
</dbReference>
<protein>
    <submittedName>
        <fullName evidence="7">OmpA family protein</fullName>
    </submittedName>
</protein>
<organism evidence="7 8">
    <name type="scientific">Marinomonas algarum</name>
    <dbReference type="NCBI Taxonomy" id="2883105"/>
    <lineage>
        <taxon>Bacteria</taxon>
        <taxon>Pseudomonadati</taxon>
        <taxon>Pseudomonadota</taxon>
        <taxon>Gammaproteobacteria</taxon>
        <taxon>Oceanospirillales</taxon>
        <taxon>Oceanospirillaceae</taxon>
        <taxon>Marinomonas</taxon>
    </lineage>
</organism>
<dbReference type="PRINTS" id="PR01021">
    <property type="entry name" value="OMPADOMAIN"/>
</dbReference>
<evidence type="ECO:0000256" key="2">
    <source>
        <dbReference type="ARBA" id="ARBA00023136"/>
    </source>
</evidence>
<keyword evidence="2 4" id="KW-0472">Membrane</keyword>
<dbReference type="PANTHER" id="PTHR30329:SF21">
    <property type="entry name" value="LIPOPROTEIN YIAD-RELATED"/>
    <property type="match status" value="1"/>
</dbReference>
<evidence type="ECO:0000256" key="5">
    <source>
        <dbReference type="SAM" id="SignalP"/>
    </source>
</evidence>
<evidence type="ECO:0000256" key="1">
    <source>
        <dbReference type="ARBA" id="ARBA00004442"/>
    </source>
</evidence>
<keyword evidence="8" id="KW-1185">Reference proteome</keyword>
<dbReference type="InterPro" id="IPR006665">
    <property type="entry name" value="OmpA-like"/>
</dbReference>
<comment type="subcellular location">
    <subcellularLocation>
        <location evidence="1">Cell outer membrane</location>
    </subcellularLocation>
</comment>
<dbReference type="CDD" id="cd07185">
    <property type="entry name" value="OmpA_C-like"/>
    <property type="match status" value="1"/>
</dbReference>
<dbReference type="PANTHER" id="PTHR30329">
    <property type="entry name" value="STATOR ELEMENT OF FLAGELLAR MOTOR COMPLEX"/>
    <property type="match status" value="1"/>
</dbReference>
<dbReference type="EMBL" id="JAJATW010000002">
    <property type="protein sequence ID" value="MCB5160761.1"/>
    <property type="molecule type" value="Genomic_DNA"/>
</dbReference>
<dbReference type="PROSITE" id="PS01068">
    <property type="entry name" value="OMPA_1"/>
    <property type="match status" value="1"/>
</dbReference>
<dbReference type="InterPro" id="IPR006690">
    <property type="entry name" value="OMPA-like_CS"/>
</dbReference>
<gene>
    <name evidence="7" type="ORF">LG368_02460</name>
</gene>
<evidence type="ECO:0000259" key="6">
    <source>
        <dbReference type="PROSITE" id="PS51123"/>
    </source>
</evidence>
<feature type="domain" description="OmpA-like" evidence="6">
    <location>
        <begin position="67"/>
        <end position="185"/>
    </location>
</feature>
<evidence type="ECO:0000256" key="3">
    <source>
        <dbReference type="ARBA" id="ARBA00023237"/>
    </source>
</evidence>
<comment type="caution">
    <text evidence="7">The sequence shown here is derived from an EMBL/GenBank/DDBJ whole genome shotgun (WGS) entry which is preliminary data.</text>
</comment>
<dbReference type="SUPFAM" id="SSF103088">
    <property type="entry name" value="OmpA-like"/>
    <property type="match status" value="1"/>
</dbReference>
<dbReference type="InterPro" id="IPR006664">
    <property type="entry name" value="OMP_bac"/>
</dbReference>
<dbReference type="PROSITE" id="PS51123">
    <property type="entry name" value="OMPA_2"/>
    <property type="match status" value="1"/>
</dbReference>
<dbReference type="InterPro" id="IPR036737">
    <property type="entry name" value="OmpA-like_sf"/>
</dbReference>
<name>A0A9X1IM14_9GAMM</name>
<accession>A0A9X1IM14</accession>
<sequence length="208" mass="22908">MITLIKTISTFAFLLTLSCALQAESLYTSNPHSRIIDSDADGVIDARDMCSNTLSGAFVDNDGCSTITEERLTIQLKVLFDSGKADLKHAFYPELKKLADFLKANPAATAVIEGHTDSVGSDELNRSLSQQRASAISHILINSFKIDESRVKGVGFGEMNPIATNETAWGREKNRRVVAEVLAKTSFQEARWNVFSIDKNTQTARNNY</sequence>
<dbReference type="RefSeq" id="WP_226753144.1">
    <property type="nucleotide sequence ID" value="NZ_JAJATW010000002.1"/>
</dbReference>
<reference evidence="7" key="1">
    <citation type="submission" date="2021-10" db="EMBL/GenBank/DDBJ databases">
        <title>Marinomonas pontica sp. nov., isolated from the Black Sea.</title>
        <authorList>
            <person name="Zhao L.-H."/>
            <person name="Xue J.-H."/>
        </authorList>
    </citation>
    <scope>NUCLEOTIDE SEQUENCE</scope>
    <source>
        <strain evidence="7">E8</strain>
    </source>
</reference>
<dbReference type="GO" id="GO:0009279">
    <property type="term" value="C:cell outer membrane"/>
    <property type="evidence" value="ECO:0007669"/>
    <property type="project" value="UniProtKB-SubCell"/>
</dbReference>
<feature type="chain" id="PRO_5040851617" evidence="5">
    <location>
        <begin position="24"/>
        <end position="208"/>
    </location>
</feature>
<evidence type="ECO:0000313" key="8">
    <source>
        <dbReference type="Proteomes" id="UP001139095"/>
    </source>
</evidence>
<dbReference type="InterPro" id="IPR050330">
    <property type="entry name" value="Bact_OuterMem_StrucFunc"/>
</dbReference>
<keyword evidence="5" id="KW-0732">Signal</keyword>
<dbReference type="Gene3D" id="3.30.1330.60">
    <property type="entry name" value="OmpA-like domain"/>
    <property type="match status" value="1"/>
</dbReference>
<proteinExistence type="predicted"/>
<evidence type="ECO:0000313" key="7">
    <source>
        <dbReference type="EMBL" id="MCB5160761.1"/>
    </source>
</evidence>
<feature type="signal peptide" evidence="5">
    <location>
        <begin position="1"/>
        <end position="23"/>
    </location>
</feature>